<evidence type="ECO:0000256" key="4">
    <source>
        <dbReference type="ARBA" id="ARBA00023163"/>
    </source>
</evidence>
<dbReference type="EMBL" id="FOAP01000018">
    <property type="protein sequence ID" value="SEM51757.1"/>
    <property type="molecule type" value="Genomic_DNA"/>
</dbReference>
<keyword evidence="4" id="KW-0804">Transcription</keyword>
<dbReference type="PANTHER" id="PTHR30537">
    <property type="entry name" value="HTH-TYPE TRANSCRIPTIONAL REGULATOR"/>
    <property type="match status" value="1"/>
</dbReference>
<evidence type="ECO:0000259" key="5">
    <source>
        <dbReference type="PROSITE" id="PS50931"/>
    </source>
</evidence>
<dbReference type="Gene3D" id="1.10.10.10">
    <property type="entry name" value="Winged helix-like DNA-binding domain superfamily/Winged helix DNA-binding domain"/>
    <property type="match status" value="1"/>
</dbReference>
<dbReference type="SUPFAM" id="SSF53850">
    <property type="entry name" value="Periplasmic binding protein-like II"/>
    <property type="match status" value="1"/>
</dbReference>
<gene>
    <name evidence="6" type="ORF">SAMN05444354_11816</name>
</gene>
<dbReference type="InterPro" id="IPR036390">
    <property type="entry name" value="WH_DNA-bd_sf"/>
</dbReference>
<name>A0A1H7Z2R0_STIAU</name>
<evidence type="ECO:0000256" key="3">
    <source>
        <dbReference type="ARBA" id="ARBA00023125"/>
    </source>
</evidence>
<dbReference type="PANTHER" id="PTHR30537:SF5">
    <property type="entry name" value="HTH-TYPE TRANSCRIPTIONAL ACTIVATOR TTDR-RELATED"/>
    <property type="match status" value="1"/>
</dbReference>
<evidence type="ECO:0000313" key="7">
    <source>
        <dbReference type="Proteomes" id="UP000182719"/>
    </source>
</evidence>
<dbReference type="Gene3D" id="3.40.190.290">
    <property type="match status" value="1"/>
</dbReference>
<dbReference type="Proteomes" id="UP000182719">
    <property type="component" value="Unassembled WGS sequence"/>
</dbReference>
<dbReference type="GO" id="GO:0003677">
    <property type="term" value="F:DNA binding"/>
    <property type="evidence" value="ECO:0007669"/>
    <property type="project" value="UniProtKB-KW"/>
</dbReference>
<reference evidence="7" key="1">
    <citation type="submission" date="2016-10" db="EMBL/GenBank/DDBJ databases">
        <authorList>
            <person name="Varghese N."/>
            <person name="Submissions S."/>
        </authorList>
    </citation>
    <scope>NUCLEOTIDE SEQUENCE [LARGE SCALE GENOMIC DNA]</scope>
    <source>
        <strain evidence="7">DSM 17044</strain>
    </source>
</reference>
<dbReference type="CDD" id="cd08422">
    <property type="entry name" value="PBP2_CrgA_like"/>
    <property type="match status" value="1"/>
</dbReference>
<evidence type="ECO:0000256" key="2">
    <source>
        <dbReference type="ARBA" id="ARBA00023015"/>
    </source>
</evidence>
<dbReference type="Pfam" id="PF03466">
    <property type="entry name" value="LysR_substrate"/>
    <property type="match status" value="1"/>
</dbReference>
<dbReference type="InterPro" id="IPR005119">
    <property type="entry name" value="LysR_subst-bd"/>
</dbReference>
<dbReference type="InterPro" id="IPR036388">
    <property type="entry name" value="WH-like_DNA-bd_sf"/>
</dbReference>
<organism evidence="6 7">
    <name type="scientific">Stigmatella aurantiaca</name>
    <dbReference type="NCBI Taxonomy" id="41"/>
    <lineage>
        <taxon>Bacteria</taxon>
        <taxon>Pseudomonadati</taxon>
        <taxon>Myxococcota</taxon>
        <taxon>Myxococcia</taxon>
        <taxon>Myxococcales</taxon>
        <taxon>Cystobacterineae</taxon>
        <taxon>Archangiaceae</taxon>
        <taxon>Stigmatella</taxon>
    </lineage>
</organism>
<dbReference type="FunFam" id="1.10.10.10:FF:000001">
    <property type="entry name" value="LysR family transcriptional regulator"/>
    <property type="match status" value="1"/>
</dbReference>
<dbReference type="InterPro" id="IPR000847">
    <property type="entry name" value="LysR_HTH_N"/>
</dbReference>
<dbReference type="InterPro" id="IPR058163">
    <property type="entry name" value="LysR-type_TF_proteobact-type"/>
</dbReference>
<dbReference type="OrthoDB" id="5416547at2"/>
<dbReference type="GO" id="GO:0003700">
    <property type="term" value="F:DNA-binding transcription factor activity"/>
    <property type="evidence" value="ECO:0007669"/>
    <property type="project" value="InterPro"/>
</dbReference>
<comment type="similarity">
    <text evidence="1">Belongs to the LysR transcriptional regulatory family.</text>
</comment>
<proteinExistence type="inferred from homology"/>
<dbReference type="SUPFAM" id="SSF46785">
    <property type="entry name" value="Winged helix' DNA-binding domain"/>
    <property type="match status" value="1"/>
</dbReference>
<sequence>MRTKLNDILAFMAVVDAGSFVAGGQALGLTRSAAGKAVARLEDRLGARLLNRTTRTLSLTDEGRVLYERGLQVLAAVDDAEASVAGPASTPRGLLRLTVPDAFGRLMVLPILKKYLAAWPGVQVEVSFTDRRADIIEEGFDLAVRIGGMSEDTRLVSRVVARFKALLCAAPSYLAARGEPRNVDALAAHDCLIFSSRTRRQSWRFRAGDGSWVKAQGRSRLRMDSGEALRDAAVAGLGIAFLPDFLVAEDVAAGRLRQVLPKLDAGDVEILAIYPTRRLLEPRVRRFIDLMVDELGGSGSHWRCSTGSRPPSS</sequence>
<dbReference type="Pfam" id="PF00126">
    <property type="entry name" value="HTH_1"/>
    <property type="match status" value="1"/>
</dbReference>
<protein>
    <submittedName>
        <fullName evidence="6">DNA-binding transcriptional regulator, LysR family</fullName>
    </submittedName>
</protein>
<evidence type="ECO:0000256" key="1">
    <source>
        <dbReference type="ARBA" id="ARBA00009437"/>
    </source>
</evidence>
<dbReference type="RefSeq" id="WP_075009518.1">
    <property type="nucleotide sequence ID" value="NZ_FOAP01000018.1"/>
</dbReference>
<feature type="domain" description="HTH lysR-type" evidence="5">
    <location>
        <begin position="3"/>
        <end position="60"/>
    </location>
</feature>
<keyword evidence="2" id="KW-0805">Transcription regulation</keyword>
<keyword evidence="7" id="KW-1185">Reference proteome</keyword>
<accession>A0A1H7Z2R0</accession>
<dbReference type="PROSITE" id="PS50931">
    <property type="entry name" value="HTH_LYSR"/>
    <property type="match status" value="1"/>
</dbReference>
<evidence type="ECO:0000313" key="6">
    <source>
        <dbReference type="EMBL" id="SEM51757.1"/>
    </source>
</evidence>
<keyword evidence="3 6" id="KW-0238">DNA-binding</keyword>
<dbReference type="AlphaFoldDB" id="A0A1H7Z2R0"/>